<protein>
    <recommendedName>
        <fullName evidence="4">Integral membrane protein</fullName>
    </recommendedName>
</protein>
<accession>A0ABQ4ETK5</accession>
<gene>
    <name evidence="2" type="ORF">Pma05_45700</name>
</gene>
<feature type="transmembrane region" description="Helical" evidence="1">
    <location>
        <begin position="50"/>
        <end position="72"/>
    </location>
</feature>
<organism evidence="2 3">
    <name type="scientific">Plantactinospora mayteni</name>
    <dbReference type="NCBI Taxonomy" id="566021"/>
    <lineage>
        <taxon>Bacteria</taxon>
        <taxon>Bacillati</taxon>
        <taxon>Actinomycetota</taxon>
        <taxon>Actinomycetes</taxon>
        <taxon>Micromonosporales</taxon>
        <taxon>Micromonosporaceae</taxon>
        <taxon>Plantactinospora</taxon>
    </lineage>
</organism>
<name>A0ABQ4ETK5_9ACTN</name>
<feature type="transmembrane region" description="Helical" evidence="1">
    <location>
        <begin position="84"/>
        <end position="107"/>
    </location>
</feature>
<comment type="caution">
    <text evidence="2">The sequence shown here is derived from an EMBL/GenBank/DDBJ whole genome shotgun (WGS) entry which is preliminary data.</text>
</comment>
<feature type="transmembrane region" description="Helical" evidence="1">
    <location>
        <begin position="21"/>
        <end position="38"/>
    </location>
</feature>
<evidence type="ECO:0008006" key="4">
    <source>
        <dbReference type="Google" id="ProtNLM"/>
    </source>
</evidence>
<evidence type="ECO:0000313" key="3">
    <source>
        <dbReference type="Proteomes" id="UP000621500"/>
    </source>
</evidence>
<feature type="transmembrane region" description="Helical" evidence="1">
    <location>
        <begin position="113"/>
        <end position="131"/>
    </location>
</feature>
<feature type="transmembrane region" description="Helical" evidence="1">
    <location>
        <begin position="138"/>
        <end position="155"/>
    </location>
</feature>
<evidence type="ECO:0000256" key="1">
    <source>
        <dbReference type="SAM" id="Phobius"/>
    </source>
</evidence>
<keyword evidence="1" id="KW-0812">Transmembrane</keyword>
<keyword evidence="3" id="KW-1185">Reference proteome</keyword>
<feature type="transmembrane region" description="Helical" evidence="1">
    <location>
        <begin position="175"/>
        <end position="194"/>
    </location>
</feature>
<dbReference type="RefSeq" id="WP_203859461.1">
    <property type="nucleotide sequence ID" value="NZ_BAAAZQ010000043.1"/>
</dbReference>
<reference evidence="2 3" key="1">
    <citation type="submission" date="2021-01" db="EMBL/GenBank/DDBJ databases">
        <title>Whole genome shotgun sequence of Plantactinospora mayteni NBRC 109088.</title>
        <authorList>
            <person name="Komaki H."/>
            <person name="Tamura T."/>
        </authorList>
    </citation>
    <scope>NUCLEOTIDE SEQUENCE [LARGE SCALE GENOMIC DNA]</scope>
    <source>
        <strain evidence="2 3">NBRC 109088</strain>
    </source>
</reference>
<dbReference type="Proteomes" id="UP000621500">
    <property type="component" value="Unassembled WGS sequence"/>
</dbReference>
<proteinExistence type="predicted"/>
<sequence length="214" mass="22592">MSSWLAVRAWAAVHRTRPASGVTVLVASASIFFARTTIEDFGLIRLLTPVSVMLLLPAIAAVGAAIGCVNAAQLPLPDPPRAVAARLTWAVGWAGLAILAANLGQFAGADAQWSAVTRNALLYLAVGLAMIRFGRAHLIWLPVVAYTVVCMVFGYPSGEPRYYWWAVVMQEHATVGQLVGVGCVFSVGLLTYLLPRPGGLSSALPRAAVRVGRG</sequence>
<dbReference type="EMBL" id="BONX01000031">
    <property type="protein sequence ID" value="GIG97997.1"/>
    <property type="molecule type" value="Genomic_DNA"/>
</dbReference>
<evidence type="ECO:0000313" key="2">
    <source>
        <dbReference type="EMBL" id="GIG97997.1"/>
    </source>
</evidence>
<keyword evidence="1" id="KW-1133">Transmembrane helix</keyword>
<keyword evidence="1" id="KW-0472">Membrane</keyword>